<protein>
    <submittedName>
        <fullName evidence="2">C2H2-type domain-containing protein</fullName>
    </submittedName>
</protein>
<proteinExistence type="predicted"/>
<reference evidence="2" key="1">
    <citation type="submission" date="2022-11" db="UniProtKB">
        <authorList>
            <consortium name="WormBaseParasite"/>
        </authorList>
    </citation>
    <scope>IDENTIFICATION</scope>
</reference>
<dbReference type="Proteomes" id="UP000887579">
    <property type="component" value="Unplaced"/>
</dbReference>
<sequence length="388" mass="44921">MESDAGSVIIESSDNGISLIRTENGVPVFLKKRPKKIKKKRVQKAPFKCQHCNEEFPNYDIHAKHVETVHPVPHACPTPNCYYRTARKWYMRAHIRRVHGENAIKCPIDGCEGYFVKKALQKHVKTAHRNNYIEPSAKLKKSLHKCEQCKYQTESSNLYEHHTKDYHLNGFICPVDFCEENIFADKIGQHFEELHNGIEYEYKLGKGIKLKDIISRDKTANEMDVETEQHNIGTNEASNEMDVEGEGEQHEKENSDMDYEFETEKTAVGFNGFTCPKCSKTFMLRRSLIRHIASVHEKRYKKYERAKKFECTFENCSKSFKCQTLLNDHLNMHNGNYVYKCDNCSQQFFARAQFAIHLTKYHNKSIKDISKNSIVSESQAAATVMVSG</sequence>
<organism evidence="1 2">
    <name type="scientific">Panagrolaimus sp. ES5</name>
    <dbReference type="NCBI Taxonomy" id="591445"/>
    <lineage>
        <taxon>Eukaryota</taxon>
        <taxon>Metazoa</taxon>
        <taxon>Ecdysozoa</taxon>
        <taxon>Nematoda</taxon>
        <taxon>Chromadorea</taxon>
        <taxon>Rhabditida</taxon>
        <taxon>Tylenchina</taxon>
        <taxon>Panagrolaimomorpha</taxon>
        <taxon>Panagrolaimoidea</taxon>
        <taxon>Panagrolaimidae</taxon>
        <taxon>Panagrolaimus</taxon>
    </lineage>
</organism>
<evidence type="ECO:0000313" key="1">
    <source>
        <dbReference type="Proteomes" id="UP000887579"/>
    </source>
</evidence>
<name>A0AC34GRM5_9BILA</name>
<accession>A0AC34GRM5</accession>
<evidence type="ECO:0000313" key="2">
    <source>
        <dbReference type="WBParaSite" id="ES5_v2.g7328.t1"/>
    </source>
</evidence>
<dbReference type="WBParaSite" id="ES5_v2.g7328.t1">
    <property type="protein sequence ID" value="ES5_v2.g7328.t1"/>
    <property type="gene ID" value="ES5_v2.g7328"/>
</dbReference>